<dbReference type="Pfam" id="PF20684">
    <property type="entry name" value="Fung_rhodopsin"/>
    <property type="match status" value="1"/>
</dbReference>
<dbReference type="Proteomes" id="UP000326289">
    <property type="component" value="Unassembled WGS sequence"/>
</dbReference>
<reference evidence="8 9" key="1">
    <citation type="submission" date="2019-04" db="EMBL/GenBank/DDBJ databases">
        <title>Fungal friends and foes A comparative genomics study of 23 Aspergillus species from section Flavi.</title>
        <authorList>
            <consortium name="DOE Joint Genome Institute"/>
            <person name="Kjaerbolling I."/>
            <person name="Vesth T.C."/>
            <person name="Frisvad J.C."/>
            <person name="Nybo J.L."/>
            <person name="Theobald S."/>
            <person name="Kildgaard S."/>
            <person name="Petersen T.I."/>
            <person name="Kuo A."/>
            <person name="Sato A."/>
            <person name="Lyhne E.K."/>
            <person name="Kogle M.E."/>
            <person name="Wiebenga A."/>
            <person name="Kun R.S."/>
            <person name="Lubbers R.J."/>
            <person name="Makela M.R."/>
            <person name="Barry K."/>
            <person name="Chovatia M."/>
            <person name="Clum A."/>
            <person name="Daum C."/>
            <person name="Haridas S."/>
            <person name="He G."/>
            <person name="LaButti K."/>
            <person name="Lipzen A."/>
            <person name="Mondo S."/>
            <person name="Pangilinan J."/>
            <person name="Riley R."/>
            <person name="Salamov A."/>
            <person name="Simmons B.A."/>
            <person name="Magnuson J.K."/>
            <person name="Henrissat B."/>
            <person name="Mortensen U.H."/>
            <person name="Larsen T.O."/>
            <person name="De vries R.P."/>
            <person name="Grigoriev I.V."/>
            <person name="Machida M."/>
            <person name="Baker S.E."/>
            <person name="Andersen M.R."/>
        </authorList>
    </citation>
    <scope>NUCLEOTIDE SEQUENCE [LARGE SCALE GENOMIC DNA]</scope>
    <source>
        <strain evidence="8 9">CBS 117635</strain>
    </source>
</reference>
<evidence type="ECO:0000313" key="9">
    <source>
        <dbReference type="Proteomes" id="UP000326289"/>
    </source>
</evidence>
<dbReference type="InterPro" id="IPR049326">
    <property type="entry name" value="Rhodopsin_dom_fungi"/>
</dbReference>
<comment type="similarity">
    <text evidence="5">Belongs to the SAT4 family.</text>
</comment>
<dbReference type="PANTHER" id="PTHR33048:SF47">
    <property type="entry name" value="INTEGRAL MEMBRANE PROTEIN-RELATED"/>
    <property type="match status" value="1"/>
</dbReference>
<evidence type="ECO:0000256" key="6">
    <source>
        <dbReference type="SAM" id="Phobius"/>
    </source>
</evidence>
<keyword evidence="4 6" id="KW-0472">Membrane</keyword>
<evidence type="ECO:0000256" key="5">
    <source>
        <dbReference type="ARBA" id="ARBA00038359"/>
    </source>
</evidence>
<dbReference type="GO" id="GO:0016020">
    <property type="term" value="C:membrane"/>
    <property type="evidence" value="ECO:0007669"/>
    <property type="project" value="UniProtKB-SubCell"/>
</dbReference>
<evidence type="ECO:0000256" key="3">
    <source>
        <dbReference type="ARBA" id="ARBA00022989"/>
    </source>
</evidence>
<evidence type="ECO:0000256" key="2">
    <source>
        <dbReference type="ARBA" id="ARBA00022692"/>
    </source>
</evidence>
<keyword evidence="9" id="KW-1185">Reference proteome</keyword>
<comment type="subcellular location">
    <subcellularLocation>
        <location evidence="1">Membrane</location>
        <topology evidence="1">Multi-pass membrane protein</topology>
    </subcellularLocation>
</comment>
<proteinExistence type="inferred from homology"/>
<keyword evidence="3 6" id="KW-1133">Transmembrane helix</keyword>
<accession>A0A5N6JFN0</accession>
<protein>
    <recommendedName>
        <fullName evidence="7">Rhodopsin domain-containing protein</fullName>
    </recommendedName>
</protein>
<dbReference type="EMBL" id="ML732771">
    <property type="protein sequence ID" value="KAB8277675.1"/>
    <property type="molecule type" value="Genomic_DNA"/>
</dbReference>
<gene>
    <name evidence="8" type="ORF">BDV30DRAFT_234542</name>
</gene>
<evidence type="ECO:0000313" key="8">
    <source>
        <dbReference type="EMBL" id="KAB8277675.1"/>
    </source>
</evidence>
<dbReference type="InterPro" id="IPR052337">
    <property type="entry name" value="SAT4-like"/>
</dbReference>
<name>A0A5N6JFN0_9EURO</name>
<feature type="transmembrane region" description="Helical" evidence="6">
    <location>
        <begin position="182"/>
        <end position="206"/>
    </location>
</feature>
<sequence length="255" mass="28904">MAFRMYIMSRILRQSLTTSDYMVLASLVFYYSYVAVTYVTLVIGKIGHPLEEIEPWRLAFTIKCFYYHQIAYVIGIGLVKCIIVVVLRRIFGVSSPAFRIATWINLALCASWSLMTILIGLLNCRPLNYHWVFKSPAGHCVNPNATYTAVGMVDMITDVLIILTPVPMVLRLRITPLQKLGILGIFALGVVTIVITIFRTITMLTVDFEIIVQTGKMVFIWTTIEWAVAIIVASAPMLRSLIKHIIHHKIFQSFT</sequence>
<evidence type="ECO:0000256" key="4">
    <source>
        <dbReference type="ARBA" id="ARBA00023136"/>
    </source>
</evidence>
<evidence type="ECO:0000259" key="7">
    <source>
        <dbReference type="Pfam" id="PF20684"/>
    </source>
</evidence>
<dbReference type="AlphaFoldDB" id="A0A5N6JFN0"/>
<keyword evidence="2 6" id="KW-0812">Transmembrane</keyword>
<feature type="transmembrane region" description="Helical" evidence="6">
    <location>
        <begin position="145"/>
        <end position="170"/>
    </location>
</feature>
<feature type="domain" description="Rhodopsin" evidence="7">
    <location>
        <begin position="7"/>
        <end position="243"/>
    </location>
</feature>
<feature type="transmembrane region" description="Helical" evidence="6">
    <location>
        <begin position="21"/>
        <end position="46"/>
    </location>
</feature>
<organism evidence="8 9">
    <name type="scientific">Aspergillus minisclerotigenes</name>
    <dbReference type="NCBI Taxonomy" id="656917"/>
    <lineage>
        <taxon>Eukaryota</taxon>
        <taxon>Fungi</taxon>
        <taxon>Dikarya</taxon>
        <taxon>Ascomycota</taxon>
        <taxon>Pezizomycotina</taxon>
        <taxon>Eurotiomycetes</taxon>
        <taxon>Eurotiomycetidae</taxon>
        <taxon>Eurotiales</taxon>
        <taxon>Aspergillaceae</taxon>
        <taxon>Aspergillus</taxon>
        <taxon>Aspergillus subgen. Circumdati</taxon>
    </lineage>
</organism>
<feature type="transmembrane region" description="Helical" evidence="6">
    <location>
        <begin position="100"/>
        <end position="122"/>
    </location>
</feature>
<feature type="transmembrane region" description="Helical" evidence="6">
    <location>
        <begin position="66"/>
        <end position="88"/>
    </location>
</feature>
<feature type="transmembrane region" description="Helical" evidence="6">
    <location>
        <begin position="218"/>
        <end position="238"/>
    </location>
</feature>
<evidence type="ECO:0000256" key="1">
    <source>
        <dbReference type="ARBA" id="ARBA00004141"/>
    </source>
</evidence>
<dbReference type="PANTHER" id="PTHR33048">
    <property type="entry name" value="PTH11-LIKE INTEGRAL MEMBRANE PROTEIN (AFU_ORTHOLOGUE AFUA_5G11245)"/>
    <property type="match status" value="1"/>
</dbReference>